<feature type="transmembrane region" description="Helical" evidence="1">
    <location>
        <begin position="201"/>
        <end position="220"/>
    </location>
</feature>
<keyword evidence="1" id="KW-0812">Transmembrane</keyword>
<dbReference type="RefSeq" id="WP_264796692.1">
    <property type="nucleotide sequence ID" value="NZ_BRVS01000019.1"/>
</dbReference>
<dbReference type="EMBL" id="BRVS01000019">
    <property type="protein sequence ID" value="GLB68598.1"/>
    <property type="molecule type" value="Genomic_DNA"/>
</dbReference>
<feature type="transmembrane region" description="Helical" evidence="1">
    <location>
        <begin position="162"/>
        <end position="189"/>
    </location>
</feature>
<evidence type="ECO:0000313" key="3">
    <source>
        <dbReference type="Proteomes" id="UP001209654"/>
    </source>
</evidence>
<evidence type="ECO:0008006" key="4">
    <source>
        <dbReference type="Google" id="ProtNLM"/>
    </source>
</evidence>
<evidence type="ECO:0000256" key="1">
    <source>
        <dbReference type="SAM" id="Phobius"/>
    </source>
</evidence>
<sequence>MFLRALDSVTPYFQRARGVLATDDTRRAAVTLGLVLCLLAGARGAGLLGGSPVAEAAEGAYAAGSTLLAPSSQAFLIWPLIYLGLLAFTAFQWLPGQRISPWQRAVGWYAAAAMLLHAAWVAAAAAGLVGLSLLIMLALAAALAGGISALSRLPAASRAEAVFMDVPLGIYLGWILLAAGANAASWLAALGGDLFGWGPHVWGVLATGLVAFAGAVAAMTGRGRMSVAAALCWGLFWLALARVTGEPASVPVAVTAGFGFLFVLVCGGSRTFQVAHEERRAFRQGYLPGA</sequence>
<feature type="transmembrane region" description="Helical" evidence="1">
    <location>
        <begin position="75"/>
        <end position="94"/>
    </location>
</feature>
<proteinExistence type="predicted"/>
<keyword evidence="1" id="KW-0472">Membrane</keyword>
<evidence type="ECO:0000313" key="2">
    <source>
        <dbReference type="EMBL" id="GLB68598.1"/>
    </source>
</evidence>
<accession>A0ABQ5MXB3</accession>
<feature type="transmembrane region" description="Helical" evidence="1">
    <location>
        <begin position="250"/>
        <end position="272"/>
    </location>
</feature>
<gene>
    <name evidence="2" type="ORF">AHIS1636_30400</name>
</gene>
<organism evidence="2 3">
    <name type="scientific">Arthrobacter mangrovi</name>
    <dbReference type="NCBI Taxonomy" id="2966350"/>
    <lineage>
        <taxon>Bacteria</taxon>
        <taxon>Bacillati</taxon>
        <taxon>Actinomycetota</taxon>
        <taxon>Actinomycetes</taxon>
        <taxon>Micrococcales</taxon>
        <taxon>Micrococcaceae</taxon>
        <taxon>Arthrobacter</taxon>
    </lineage>
</organism>
<name>A0ABQ5MXB3_9MICC</name>
<dbReference type="Proteomes" id="UP001209654">
    <property type="component" value="Unassembled WGS sequence"/>
</dbReference>
<feature type="transmembrane region" description="Helical" evidence="1">
    <location>
        <begin position="106"/>
        <end position="125"/>
    </location>
</feature>
<reference evidence="2 3" key="1">
    <citation type="journal article" date="2023" name="Int. J. Syst. Evol. Microbiol.">
        <title>Arthrobacter mangrovi sp. nov., an actinobacterium isolated from the rhizosphere of a mangrove.</title>
        <authorList>
            <person name="Hamada M."/>
            <person name="Saitou S."/>
            <person name="Enomoto N."/>
            <person name="Nanri K."/>
            <person name="Hidaka K."/>
            <person name="Miura T."/>
            <person name="Tamura T."/>
        </authorList>
    </citation>
    <scope>NUCLEOTIDE SEQUENCE [LARGE SCALE GENOMIC DNA]</scope>
    <source>
        <strain evidence="2 3">NBRC 112813</strain>
    </source>
</reference>
<feature type="transmembrane region" description="Helical" evidence="1">
    <location>
        <begin position="131"/>
        <end position="150"/>
    </location>
</feature>
<keyword evidence="1" id="KW-1133">Transmembrane helix</keyword>
<keyword evidence="3" id="KW-1185">Reference proteome</keyword>
<feature type="transmembrane region" description="Helical" evidence="1">
    <location>
        <begin position="227"/>
        <end position="244"/>
    </location>
</feature>
<comment type="caution">
    <text evidence="2">The sequence shown here is derived from an EMBL/GenBank/DDBJ whole genome shotgun (WGS) entry which is preliminary data.</text>
</comment>
<protein>
    <recommendedName>
        <fullName evidence="4">Tryptophan-rich sensory protein</fullName>
    </recommendedName>
</protein>